<dbReference type="EMBL" id="SHBP01000006">
    <property type="protein sequence ID" value="RZO20035.1"/>
    <property type="molecule type" value="Genomic_DNA"/>
</dbReference>
<evidence type="ECO:0008006" key="9">
    <source>
        <dbReference type="Google" id="ProtNLM"/>
    </source>
</evidence>
<comment type="caution">
    <text evidence="7">The sequence shown here is derived from an EMBL/GenBank/DDBJ whole genome shotgun (WGS) entry which is preliminary data.</text>
</comment>
<proteinExistence type="predicted"/>
<evidence type="ECO:0000256" key="5">
    <source>
        <dbReference type="ARBA" id="ARBA00023136"/>
    </source>
</evidence>
<keyword evidence="5 6" id="KW-0472">Membrane</keyword>
<accession>A0A520MFQ1</accession>
<dbReference type="Proteomes" id="UP000315889">
    <property type="component" value="Unassembled WGS sequence"/>
</dbReference>
<evidence type="ECO:0000256" key="3">
    <source>
        <dbReference type="ARBA" id="ARBA00022692"/>
    </source>
</evidence>
<dbReference type="AlphaFoldDB" id="A0A520MFQ1"/>
<gene>
    <name evidence="7" type="ORF">EVB03_05380</name>
</gene>
<organism evidence="7 8">
    <name type="scientific">SAR92 clade bacterium</name>
    <dbReference type="NCBI Taxonomy" id="2315479"/>
    <lineage>
        <taxon>Bacteria</taxon>
        <taxon>Pseudomonadati</taxon>
        <taxon>Pseudomonadota</taxon>
        <taxon>Gammaproteobacteria</taxon>
        <taxon>Cellvibrionales</taxon>
        <taxon>Porticoccaceae</taxon>
        <taxon>SAR92 clade</taxon>
    </lineage>
</organism>
<feature type="transmembrane region" description="Helical" evidence="6">
    <location>
        <begin position="12"/>
        <end position="30"/>
    </location>
</feature>
<dbReference type="Pfam" id="PF03899">
    <property type="entry name" value="ATP-synt_I"/>
    <property type="match status" value="1"/>
</dbReference>
<keyword evidence="3 6" id="KW-0812">Transmembrane</keyword>
<comment type="subcellular location">
    <subcellularLocation>
        <location evidence="1">Cell membrane</location>
        <topology evidence="1">Multi-pass membrane protein</topology>
    </subcellularLocation>
</comment>
<dbReference type="InterPro" id="IPR005598">
    <property type="entry name" value="ATP_synth_I"/>
</dbReference>
<protein>
    <recommendedName>
        <fullName evidence="9">F0F1 ATP synthase subunit I</fullName>
    </recommendedName>
</protein>
<evidence type="ECO:0000256" key="1">
    <source>
        <dbReference type="ARBA" id="ARBA00004651"/>
    </source>
</evidence>
<reference evidence="7 8" key="1">
    <citation type="submission" date="2019-02" db="EMBL/GenBank/DDBJ databases">
        <title>Prokaryotic population dynamics and viral predation in marine succession experiment using metagenomics: the confinement effect.</title>
        <authorList>
            <person name="Haro-Moreno J.M."/>
            <person name="Rodriguez-Valera F."/>
            <person name="Lopez-Perez M."/>
        </authorList>
    </citation>
    <scope>NUCLEOTIDE SEQUENCE [LARGE SCALE GENOMIC DNA]</scope>
    <source>
        <strain evidence="7">MED-G170</strain>
    </source>
</reference>
<evidence type="ECO:0000313" key="7">
    <source>
        <dbReference type="EMBL" id="RZO20035.1"/>
    </source>
</evidence>
<sequence length="122" mass="13340">MTTIPKPPVLKVSLIQLSFLLSVSAGFFWFDITVGYSILLGGLTQWVPQFWFSYQAFKHAGASQAQKVLNSMYRGEAGKIVLTASGCIGTFVLFEDVNMIGFMGAFIAMIPLQLALVARALK</sequence>
<keyword evidence="4 6" id="KW-1133">Transmembrane helix</keyword>
<dbReference type="GO" id="GO:0005886">
    <property type="term" value="C:plasma membrane"/>
    <property type="evidence" value="ECO:0007669"/>
    <property type="project" value="UniProtKB-SubCell"/>
</dbReference>
<evidence type="ECO:0000313" key="8">
    <source>
        <dbReference type="Proteomes" id="UP000315889"/>
    </source>
</evidence>
<name>A0A520MFQ1_9GAMM</name>
<feature type="transmembrane region" description="Helical" evidence="6">
    <location>
        <begin position="100"/>
        <end position="121"/>
    </location>
</feature>
<evidence type="ECO:0000256" key="6">
    <source>
        <dbReference type="SAM" id="Phobius"/>
    </source>
</evidence>
<evidence type="ECO:0000256" key="4">
    <source>
        <dbReference type="ARBA" id="ARBA00022989"/>
    </source>
</evidence>
<evidence type="ECO:0000256" key="2">
    <source>
        <dbReference type="ARBA" id="ARBA00022475"/>
    </source>
</evidence>
<keyword evidence="2" id="KW-1003">Cell membrane</keyword>